<organism evidence="13 14">
    <name type="scientific">Euroglyphus maynei</name>
    <name type="common">Mayne's house dust mite</name>
    <dbReference type="NCBI Taxonomy" id="6958"/>
    <lineage>
        <taxon>Eukaryota</taxon>
        <taxon>Metazoa</taxon>
        <taxon>Ecdysozoa</taxon>
        <taxon>Arthropoda</taxon>
        <taxon>Chelicerata</taxon>
        <taxon>Arachnida</taxon>
        <taxon>Acari</taxon>
        <taxon>Acariformes</taxon>
        <taxon>Sarcoptiformes</taxon>
        <taxon>Astigmata</taxon>
        <taxon>Psoroptidia</taxon>
        <taxon>Analgoidea</taxon>
        <taxon>Pyroglyphidae</taxon>
        <taxon>Pyroglyphinae</taxon>
        <taxon>Euroglyphus</taxon>
    </lineage>
</organism>
<dbReference type="InterPro" id="IPR011009">
    <property type="entry name" value="Kinase-like_dom_sf"/>
</dbReference>
<evidence type="ECO:0000256" key="4">
    <source>
        <dbReference type="ARBA" id="ARBA00022777"/>
    </source>
</evidence>
<dbReference type="InterPro" id="IPR030616">
    <property type="entry name" value="Aur-like"/>
</dbReference>
<comment type="catalytic activity">
    <reaction evidence="6">
        <text>L-threonyl-[protein] + ATP = O-phospho-L-threonyl-[protein] + ADP + H(+)</text>
        <dbReference type="Rhea" id="RHEA:46608"/>
        <dbReference type="Rhea" id="RHEA-COMP:11060"/>
        <dbReference type="Rhea" id="RHEA-COMP:11605"/>
        <dbReference type="ChEBI" id="CHEBI:15378"/>
        <dbReference type="ChEBI" id="CHEBI:30013"/>
        <dbReference type="ChEBI" id="CHEBI:30616"/>
        <dbReference type="ChEBI" id="CHEBI:61977"/>
        <dbReference type="ChEBI" id="CHEBI:456216"/>
        <dbReference type="EC" id="2.7.11.1"/>
    </reaction>
</comment>
<proteinExistence type="predicted"/>
<feature type="region of interest" description="Disordered" evidence="11">
    <location>
        <begin position="153"/>
        <end position="184"/>
    </location>
</feature>
<dbReference type="Gene3D" id="1.10.510.10">
    <property type="entry name" value="Transferase(Phosphotransferase) domain 1"/>
    <property type="match status" value="1"/>
</dbReference>
<dbReference type="GO" id="GO:0004674">
    <property type="term" value="F:protein serine/threonine kinase activity"/>
    <property type="evidence" value="ECO:0007669"/>
    <property type="project" value="UniProtKB-KW"/>
</dbReference>
<dbReference type="SUPFAM" id="SSF56112">
    <property type="entry name" value="Protein kinase-like (PK-like)"/>
    <property type="match status" value="1"/>
</dbReference>
<dbReference type="EMBL" id="MUJZ01028444">
    <property type="protein sequence ID" value="OTF78321.1"/>
    <property type="molecule type" value="Genomic_DNA"/>
</dbReference>
<reference evidence="13 14" key="1">
    <citation type="submission" date="2017-03" db="EMBL/GenBank/DDBJ databases">
        <title>Genome Survey of Euroglyphus maynei.</title>
        <authorList>
            <person name="Arlian L.G."/>
            <person name="Morgan M.S."/>
            <person name="Rider S.D."/>
        </authorList>
    </citation>
    <scope>NUCLEOTIDE SEQUENCE [LARGE SCALE GENOMIC DNA]</scope>
    <source>
        <strain evidence="13">Arlian Lab</strain>
        <tissue evidence="13">Whole body</tissue>
    </source>
</reference>
<keyword evidence="4 13" id="KW-0418">Kinase</keyword>
<evidence type="ECO:0000256" key="6">
    <source>
        <dbReference type="ARBA" id="ARBA00047899"/>
    </source>
</evidence>
<dbReference type="PANTHER" id="PTHR24350">
    <property type="entry name" value="SERINE/THREONINE-PROTEIN KINASE IAL-RELATED"/>
    <property type="match status" value="1"/>
</dbReference>
<evidence type="ECO:0000256" key="10">
    <source>
        <dbReference type="PIRSR" id="PIRSR630616-3"/>
    </source>
</evidence>
<evidence type="ECO:0000256" key="11">
    <source>
        <dbReference type="SAM" id="MobiDB-lite"/>
    </source>
</evidence>
<dbReference type="Pfam" id="PF00069">
    <property type="entry name" value="Pkinase"/>
    <property type="match status" value="1"/>
</dbReference>
<sequence>DLKLDNILLDSHWNPILTDFGFSRFVNISDNGQVQKSNTYCGTPSYNPPEILKQIPYNPLAADIWCLGIMLFIMINKIYPFDKSDREKMYECQMARRYKLRDQIEKKCTLDIKDLIDRLLEPNPDLRPNIMDVCNHPWFPVVLREYEFIKKQQQTSDKEQSSSHELDQQQRQKQMEMIKSPAMDNTIQRNISTKLLTKIFKIKQQQQQQQPALIGKMKK</sequence>
<evidence type="ECO:0000256" key="7">
    <source>
        <dbReference type="ARBA" id="ARBA00048679"/>
    </source>
</evidence>
<keyword evidence="2" id="KW-0808">Transferase</keyword>
<dbReference type="AlphaFoldDB" id="A0A1Y3BBQ7"/>
<dbReference type="InterPro" id="IPR000719">
    <property type="entry name" value="Prot_kinase_dom"/>
</dbReference>
<gene>
    <name evidence="13" type="ORF">BLA29_010242</name>
</gene>
<accession>A0A1Y3BBQ7</accession>
<dbReference type="OrthoDB" id="6492282at2759"/>
<keyword evidence="5 9" id="KW-0067">ATP-binding</keyword>
<keyword evidence="1" id="KW-0723">Serine/threonine-protein kinase</keyword>
<evidence type="ECO:0000256" key="1">
    <source>
        <dbReference type="ARBA" id="ARBA00022527"/>
    </source>
</evidence>
<evidence type="ECO:0000256" key="8">
    <source>
        <dbReference type="PIRSR" id="PIRSR630616-1"/>
    </source>
</evidence>
<evidence type="ECO:0000256" key="5">
    <source>
        <dbReference type="ARBA" id="ARBA00022840"/>
    </source>
</evidence>
<dbReference type="PROSITE" id="PS50011">
    <property type="entry name" value="PROTEIN_KINASE_DOM"/>
    <property type="match status" value="1"/>
</dbReference>
<evidence type="ECO:0000256" key="3">
    <source>
        <dbReference type="ARBA" id="ARBA00022741"/>
    </source>
</evidence>
<feature type="non-terminal residue" evidence="13">
    <location>
        <position position="1"/>
    </location>
</feature>
<comment type="catalytic activity">
    <reaction evidence="7">
        <text>L-seryl-[protein] + ATP = O-phospho-L-seryl-[protein] + ADP + H(+)</text>
        <dbReference type="Rhea" id="RHEA:17989"/>
        <dbReference type="Rhea" id="RHEA-COMP:9863"/>
        <dbReference type="Rhea" id="RHEA-COMP:11604"/>
        <dbReference type="ChEBI" id="CHEBI:15378"/>
        <dbReference type="ChEBI" id="CHEBI:29999"/>
        <dbReference type="ChEBI" id="CHEBI:30616"/>
        <dbReference type="ChEBI" id="CHEBI:83421"/>
        <dbReference type="ChEBI" id="CHEBI:456216"/>
        <dbReference type="EC" id="2.7.11.1"/>
    </reaction>
</comment>
<keyword evidence="14" id="KW-1185">Reference proteome</keyword>
<feature type="binding site" evidence="9">
    <location>
        <position position="19"/>
    </location>
    <ligand>
        <name>ATP</name>
        <dbReference type="ChEBI" id="CHEBI:30616"/>
    </ligand>
</feature>
<dbReference type="Proteomes" id="UP000194236">
    <property type="component" value="Unassembled WGS sequence"/>
</dbReference>
<feature type="domain" description="Protein kinase" evidence="12">
    <location>
        <begin position="1"/>
        <end position="139"/>
    </location>
</feature>
<evidence type="ECO:0000259" key="12">
    <source>
        <dbReference type="PROSITE" id="PS50011"/>
    </source>
</evidence>
<feature type="cross-link" description="Glycyl lysine isopeptide (Lys-Gly) (interchain with G-Cter in SUMO2)" evidence="10">
    <location>
        <position position="3"/>
    </location>
</feature>
<comment type="caution">
    <text evidence="13">The sequence shown here is derived from an EMBL/GenBank/DDBJ whole genome shotgun (WGS) entry which is preliminary data.</text>
</comment>
<evidence type="ECO:0000256" key="9">
    <source>
        <dbReference type="PIRSR" id="PIRSR630616-2"/>
    </source>
</evidence>
<evidence type="ECO:0000256" key="2">
    <source>
        <dbReference type="ARBA" id="ARBA00022679"/>
    </source>
</evidence>
<evidence type="ECO:0000313" key="13">
    <source>
        <dbReference type="EMBL" id="OTF78321.1"/>
    </source>
</evidence>
<dbReference type="SMART" id="SM00220">
    <property type="entry name" value="S_TKc"/>
    <property type="match status" value="1"/>
</dbReference>
<feature type="active site" description="Proton acceptor" evidence="8">
    <location>
        <position position="1"/>
    </location>
</feature>
<evidence type="ECO:0000313" key="14">
    <source>
        <dbReference type="Proteomes" id="UP000194236"/>
    </source>
</evidence>
<dbReference type="GO" id="GO:0005524">
    <property type="term" value="F:ATP binding"/>
    <property type="evidence" value="ECO:0007669"/>
    <property type="project" value="UniProtKB-KW"/>
</dbReference>
<feature type="compositionally biased region" description="Basic and acidic residues" evidence="11">
    <location>
        <begin position="153"/>
        <end position="176"/>
    </location>
</feature>
<protein>
    <submittedName>
        <fullName evidence="13">Serine/threonine-protein kinase-like protein</fullName>
    </submittedName>
</protein>
<keyword evidence="3 9" id="KW-0547">Nucleotide-binding</keyword>
<name>A0A1Y3BBQ7_EURMA</name>